<dbReference type="PANTHER" id="PTHR30055">
    <property type="entry name" value="HTH-TYPE TRANSCRIPTIONAL REGULATOR RUTR"/>
    <property type="match status" value="1"/>
</dbReference>
<dbReference type="PROSITE" id="PS50977">
    <property type="entry name" value="HTH_TETR_2"/>
    <property type="match status" value="1"/>
</dbReference>
<keyword evidence="1" id="KW-0678">Repressor</keyword>
<dbReference type="GO" id="GO:0003700">
    <property type="term" value="F:DNA-binding transcription factor activity"/>
    <property type="evidence" value="ECO:0007669"/>
    <property type="project" value="TreeGrafter"/>
</dbReference>
<dbReference type="Pfam" id="PF00440">
    <property type="entry name" value="TetR_N"/>
    <property type="match status" value="1"/>
</dbReference>
<dbReference type="EMBL" id="JACJII010000001">
    <property type="protein sequence ID" value="MBA9004897.1"/>
    <property type="molecule type" value="Genomic_DNA"/>
</dbReference>
<gene>
    <name evidence="7" type="ORF">HNR21_003779</name>
</gene>
<dbReference type="GO" id="GO:0045892">
    <property type="term" value="P:negative regulation of DNA-templated transcription"/>
    <property type="evidence" value="ECO:0007669"/>
    <property type="project" value="InterPro"/>
</dbReference>
<dbReference type="RefSeq" id="WP_119730946.1">
    <property type="nucleotide sequence ID" value="NZ_JACJII010000001.1"/>
</dbReference>
<dbReference type="GO" id="GO:0000976">
    <property type="term" value="F:transcription cis-regulatory region binding"/>
    <property type="evidence" value="ECO:0007669"/>
    <property type="project" value="TreeGrafter"/>
</dbReference>
<dbReference type="InterPro" id="IPR004111">
    <property type="entry name" value="Repressor_TetR_C"/>
</dbReference>
<sequence length="204" mass="21761">MPRPRSLTEAQIAAAALAVIDRDGLGGLTMRAVAKEIGVSTMALYRYVEDREHLESLVVDHMLAAVDVTPPAAPTWRERAMALCERARAAIDAHPAAVPLTLVHRHTAPNAMRFAEALLGVLAEAGFTGERRAIALRALLGQLFGSLALMRLGPLGGPGTAALAALPDEEFPLLADTARHARPITPDEEFRRGLELVLRGMSPG</sequence>
<keyword evidence="8" id="KW-1185">Reference proteome</keyword>
<dbReference type="InterPro" id="IPR050109">
    <property type="entry name" value="HTH-type_TetR-like_transc_reg"/>
</dbReference>
<evidence type="ECO:0000259" key="6">
    <source>
        <dbReference type="PROSITE" id="PS50977"/>
    </source>
</evidence>
<organism evidence="7 8">
    <name type="scientific">Thermomonospora cellulosilytica</name>
    <dbReference type="NCBI Taxonomy" id="1411118"/>
    <lineage>
        <taxon>Bacteria</taxon>
        <taxon>Bacillati</taxon>
        <taxon>Actinomycetota</taxon>
        <taxon>Actinomycetes</taxon>
        <taxon>Streptosporangiales</taxon>
        <taxon>Thermomonosporaceae</taxon>
        <taxon>Thermomonospora</taxon>
    </lineage>
</organism>
<evidence type="ECO:0000256" key="5">
    <source>
        <dbReference type="PROSITE-ProRule" id="PRU00335"/>
    </source>
</evidence>
<dbReference type="InterPro" id="IPR001647">
    <property type="entry name" value="HTH_TetR"/>
</dbReference>
<dbReference type="Proteomes" id="UP000539313">
    <property type="component" value="Unassembled WGS sequence"/>
</dbReference>
<dbReference type="SUPFAM" id="SSF46689">
    <property type="entry name" value="Homeodomain-like"/>
    <property type="match status" value="1"/>
</dbReference>
<evidence type="ECO:0000313" key="8">
    <source>
        <dbReference type="Proteomes" id="UP000539313"/>
    </source>
</evidence>
<dbReference type="SUPFAM" id="SSF48498">
    <property type="entry name" value="Tetracyclin repressor-like, C-terminal domain"/>
    <property type="match status" value="1"/>
</dbReference>
<keyword evidence="2" id="KW-0805">Transcription regulation</keyword>
<name>A0A7W3MZW0_9ACTN</name>
<reference evidence="7 8" key="1">
    <citation type="submission" date="2020-08" db="EMBL/GenBank/DDBJ databases">
        <title>Sequencing the genomes of 1000 actinobacteria strains.</title>
        <authorList>
            <person name="Klenk H.-P."/>
        </authorList>
    </citation>
    <scope>NUCLEOTIDE SEQUENCE [LARGE SCALE GENOMIC DNA]</scope>
    <source>
        <strain evidence="7 8">DSM 45823</strain>
    </source>
</reference>
<dbReference type="Pfam" id="PF02909">
    <property type="entry name" value="TetR_C_1"/>
    <property type="match status" value="1"/>
</dbReference>
<dbReference type="AlphaFoldDB" id="A0A7W3MZW0"/>
<dbReference type="PANTHER" id="PTHR30055:SF151">
    <property type="entry name" value="TRANSCRIPTIONAL REGULATORY PROTEIN"/>
    <property type="match status" value="1"/>
</dbReference>
<dbReference type="InterPro" id="IPR036271">
    <property type="entry name" value="Tet_transcr_reg_TetR-rel_C_sf"/>
</dbReference>
<accession>A0A7W3MZW0</accession>
<keyword evidence="3 5" id="KW-0238">DNA-binding</keyword>
<proteinExistence type="predicted"/>
<comment type="caution">
    <text evidence="7">The sequence shown here is derived from an EMBL/GenBank/DDBJ whole genome shotgun (WGS) entry which is preliminary data.</text>
</comment>
<dbReference type="PRINTS" id="PR00400">
    <property type="entry name" value="TETREPRESSOR"/>
</dbReference>
<feature type="DNA-binding region" description="H-T-H motif" evidence="5">
    <location>
        <begin position="29"/>
        <end position="48"/>
    </location>
</feature>
<dbReference type="InterPro" id="IPR009057">
    <property type="entry name" value="Homeodomain-like_sf"/>
</dbReference>
<feature type="domain" description="HTH tetR-type" evidence="6">
    <location>
        <begin position="6"/>
        <end position="66"/>
    </location>
</feature>
<evidence type="ECO:0000256" key="1">
    <source>
        <dbReference type="ARBA" id="ARBA00022491"/>
    </source>
</evidence>
<dbReference type="GO" id="GO:0046677">
    <property type="term" value="P:response to antibiotic"/>
    <property type="evidence" value="ECO:0007669"/>
    <property type="project" value="InterPro"/>
</dbReference>
<evidence type="ECO:0000256" key="2">
    <source>
        <dbReference type="ARBA" id="ARBA00023015"/>
    </source>
</evidence>
<protein>
    <submittedName>
        <fullName evidence="7">AcrR family transcriptional regulator</fullName>
    </submittedName>
</protein>
<evidence type="ECO:0000256" key="4">
    <source>
        <dbReference type="ARBA" id="ARBA00023163"/>
    </source>
</evidence>
<dbReference type="InterPro" id="IPR003012">
    <property type="entry name" value="Tet_transcr_reg_TetR"/>
</dbReference>
<evidence type="ECO:0000256" key="3">
    <source>
        <dbReference type="ARBA" id="ARBA00023125"/>
    </source>
</evidence>
<keyword evidence="4" id="KW-0804">Transcription</keyword>
<dbReference type="Gene3D" id="1.10.357.10">
    <property type="entry name" value="Tetracycline Repressor, domain 2"/>
    <property type="match status" value="1"/>
</dbReference>
<evidence type="ECO:0000313" key="7">
    <source>
        <dbReference type="EMBL" id="MBA9004897.1"/>
    </source>
</evidence>